<sequence>MGRNPTRYRALLPTTPCGDQPAAGQIAPLFRALESMPKRKSTRIACKECHEKKRKCDGRKPSCTACVRQGQRCTYRVPSTTSNELLRDELEDLRVRYDALESLVTQLRVAPPAFALEALRQLRASPSGSPMDLDKPVQRPDSSRSPSAAVDSPSTGLQTATCLEPSEAGATALNQGPSMEEPRHVALEQTIQGDRCDQMSCKLDLDSALSPDTGAMFFKQLSDPRLAGLDISFWTVVPVTDIFATDAISSYLRSDHRIWELFDADTFLSDLVNQKSNFCSAFLVNCLLAFASQTYGPDDPSAITKGFQFEEEAGILWQAEATRLDSETALTGLILLYLCFTARRESNNADDCLREVFEMAVRMRLFGVEERISDTEISLLKADRRSAMIHAAWGAFNTMSIHRKRRLGDVTSLPPLVSTPGMFLAREVTEDDDSPTDDSHTEYPTTSIS</sequence>
<dbReference type="AlphaFoldDB" id="A0AAD9VZR5"/>
<dbReference type="Proteomes" id="UP001265746">
    <property type="component" value="Unassembled WGS sequence"/>
</dbReference>
<comment type="caution">
    <text evidence="5">The sequence shown here is derived from an EMBL/GenBank/DDBJ whole genome shotgun (WGS) entry which is preliminary data.</text>
</comment>
<name>A0AAD9VZR5_PHOAM</name>
<evidence type="ECO:0000256" key="1">
    <source>
        <dbReference type="ARBA" id="ARBA00023242"/>
    </source>
</evidence>
<dbReference type="Gene3D" id="4.10.240.10">
    <property type="entry name" value="Zn(2)-C6 fungal-type DNA-binding domain"/>
    <property type="match status" value="1"/>
</dbReference>
<dbReference type="SUPFAM" id="SSF57701">
    <property type="entry name" value="Zn2/Cys6 DNA-binding domain"/>
    <property type="match status" value="1"/>
</dbReference>
<evidence type="ECO:0000313" key="6">
    <source>
        <dbReference type="Proteomes" id="UP001265746"/>
    </source>
</evidence>
<dbReference type="InterPro" id="IPR053187">
    <property type="entry name" value="Notoamide_regulator"/>
</dbReference>
<feature type="compositionally biased region" description="Basic and acidic residues" evidence="3">
    <location>
        <begin position="132"/>
        <end position="142"/>
    </location>
</feature>
<evidence type="ECO:0000259" key="4">
    <source>
        <dbReference type="PROSITE" id="PS50048"/>
    </source>
</evidence>
<organism evidence="5 6">
    <name type="scientific">Phomopsis amygdali</name>
    <name type="common">Fusicoccum amygdali</name>
    <dbReference type="NCBI Taxonomy" id="1214568"/>
    <lineage>
        <taxon>Eukaryota</taxon>
        <taxon>Fungi</taxon>
        <taxon>Dikarya</taxon>
        <taxon>Ascomycota</taxon>
        <taxon>Pezizomycotina</taxon>
        <taxon>Sordariomycetes</taxon>
        <taxon>Sordariomycetidae</taxon>
        <taxon>Diaporthales</taxon>
        <taxon>Diaporthaceae</taxon>
        <taxon>Diaporthe</taxon>
    </lineage>
</organism>
<feature type="domain" description="Zn(2)-C6 fungal-type" evidence="4">
    <location>
        <begin position="45"/>
        <end position="75"/>
    </location>
</feature>
<dbReference type="PROSITE" id="PS00463">
    <property type="entry name" value="ZN2_CY6_FUNGAL_1"/>
    <property type="match status" value="1"/>
</dbReference>
<evidence type="ECO:0000313" key="5">
    <source>
        <dbReference type="EMBL" id="KAK2599209.1"/>
    </source>
</evidence>
<dbReference type="PROSITE" id="PS50048">
    <property type="entry name" value="ZN2_CY6_FUNGAL_2"/>
    <property type="match status" value="1"/>
</dbReference>
<dbReference type="EMBL" id="JAUJFL010000007">
    <property type="protein sequence ID" value="KAK2599209.1"/>
    <property type="molecule type" value="Genomic_DNA"/>
</dbReference>
<dbReference type="GO" id="GO:0000981">
    <property type="term" value="F:DNA-binding transcription factor activity, RNA polymerase II-specific"/>
    <property type="evidence" value="ECO:0007669"/>
    <property type="project" value="InterPro"/>
</dbReference>
<accession>A0AAD9VZR5</accession>
<protein>
    <recommendedName>
        <fullName evidence="4">Zn(2)-C6 fungal-type domain-containing protein</fullName>
    </recommendedName>
</protein>
<keyword evidence="6" id="KW-1185">Reference proteome</keyword>
<dbReference type="InterPro" id="IPR036864">
    <property type="entry name" value="Zn2-C6_fun-type_DNA-bd_sf"/>
</dbReference>
<dbReference type="PANTHER" id="PTHR47256:SF1">
    <property type="entry name" value="ZN(II)2CYS6 TRANSCRIPTION FACTOR (EUROFUNG)"/>
    <property type="match status" value="1"/>
</dbReference>
<dbReference type="CDD" id="cd00067">
    <property type="entry name" value="GAL4"/>
    <property type="match status" value="1"/>
</dbReference>
<feature type="region of interest" description="Disordered" evidence="3">
    <location>
        <begin position="125"/>
        <end position="159"/>
    </location>
</feature>
<dbReference type="PANTHER" id="PTHR47256">
    <property type="entry name" value="ZN(II)2CYS6 TRANSCRIPTION FACTOR (EUROFUNG)-RELATED"/>
    <property type="match status" value="1"/>
</dbReference>
<keyword evidence="2" id="KW-0175">Coiled coil</keyword>
<dbReference type="Pfam" id="PF00172">
    <property type="entry name" value="Zn_clus"/>
    <property type="match status" value="1"/>
</dbReference>
<gene>
    <name evidence="5" type="ORF">N8I77_010981</name>
</gene>
<evidence type="ECO:0000256" key="3">
    <source>
        <dbReference type="SAM" id="MobiDB-lite"/>
    </source>
</evidence>
<evidence type="ECO:0000256" key="2">
    <source>
        <dbReference type="SAM" id="Coils"/>
    </source>
</evidence>
<reference evidence="5" key="1">
    <citation type="submission" date="2023-06" db="EMBL/GenBank/DDBJ databases">
        <authorList>
            <person name="Noh H."/>
        </authorList>
    </citation>
    <scope>NUCLEOTIDE SEQUENCE</scope>
    <source>
        <strain evidence="5">DUCC20226</strain>
    </source>
</reference>
<dbReference type="InterPro" id="IPR001138">
    <property type="entry name" value="Zn2Cys6_DnaBD"/>
</dbReference>
<dbReference type="GO" id="GO:0008270">
    <property type="term" value="F:zinc ion binding"/>
    <property type="evidence" value="ECO:0007669"/>
    <property type="project" value="InterPro"/>
</dbReference>
<proteinExistence type="predicted"/>
<dbReference type="SMART" id="SM00066">
    <property type="entry name" value="GAL4"/>
    <property type="match status" value="1"/>
</dbReference>
<keyword evidence="1" id="KW-0539">Nucleus</keyword>
<feature type="region of interest" description="Disordered" evidence="3">
    <location>
        <begin position="427"/>
        <end position="449"/>
    </location>
</feature>
<feature type="coiled-coil region" evidence="2">
    <location>
        <begin position="83"/>
        <end position="110"/>
    </location>
</feature>
<dbReference type="CDD" id="cd12148">
    <property type="entry name" value="fungal_TF_MHR"/>
    <property type="match status" value="1"/>
</dbReference>